<proteinExistence type="predicted"/>
<accession>S4NV02</accession>
<reference evidence="1" key="1">
    <citation type="journal article" date="2013" name="BMC Genomics">
        <title>Unscrambling butterfly oogenesis.</title>
        <authorList>
            <person name="Carter J.M."/>
            <person name="Baker S.C."/>
            <person name="Pink R."/>
            <person name="Carter D.R."/>
            <person name="Collins A."/>
            <person name="Tomlin J."/>
            <person name="Gibbs M."/>
            <person name="Breuker C.J."/>
        </authorList>
    </citation>
    <scope>NUCLEOTIDE SEQUENCE</scope>
    <source>
        <tissue evidence="1">Ovary</tissue>
    </source>
</reference>
<protein>
    <submittedName>
        <fullName evidence="1">Uncharacterized protein</fullName>
    </submittedName>
</protein>
<reference evidence="1" key="2">
    <citation type="submission" date="2013-05" db="EMBL/GenBank/DDBJ databases">
        <authorList>
            <person name="Carter J.-M."/>
            <person name="Baker S.C."/>
            <person name="Pink R."/>
            <person name="Carter D.R.F."/>
            <person name="Collins A."/>
            <person name="Tomlin J."/>
            <person name="Gibbs M."/>
            <person name="Breuker C.J."/>
        </authorList>
    </citation>
    <scope>NUCLEOTIDE SEQUENCE</scope>
    <source>
        <tissue evidence="1">Ovary</tissue>
    </source>
</reference>
<sequence>MICIILYDPIKVIVLLYHSYRASFLIVDGFTTRLSKIIAHPQSRSRFCIKKLHSVKLKWANVTRFSVANPVRVIFILRNLVKSPS</sequence>
<name>S4NV02_9NEOP</name>
<organism evidence="1">
    <name type="scientific">Pararge aegeria</name>
    <name type="common">speckled wood butterfly</name>
    <dbReference type="NCBI Taxonomy" id="116150"/>
    <lineage>
        <taxon>Eukaryota</taxon>
        <taxon>Metazoa</taxon>
        <taxon>Ecdysozoa</taxon>
        <taxon>Arthropoda</taxon>
        <taxon>Hexapoda</taxon>
        <taxon>Insecta</taxon>
        <taxon>Pterygota</taxon>
        <taxon>Neoptera</taxon>
        <taxon>Endopterygota</taxon>
        <taxon>Lepidoptera</taxon>
        <taxon>Glossata</taxon>
        <taxon>Ditrysia</taxon>
        <taxon>Papilionoidea</taxon>
        <taxon>Nymphalidae</taxon>
        <taxon>Satyrinae</taxon>
        <taxon>Satyrini</taxon>
        <taxon>Parargina</taxon>
        <taxon>Pararge</taxon>
    </lineage>
</organism>
<evidence type="ECO:0000313" key="1">
    <source>
        <dbReference type="EMBL" id="JAA80854.1"/>
    </source>
</evidence>
<dbReference type="AlphaFoldDB" id="S4NV02"/>
<dbReference type="EMBL" id="GAIX01011706">
    <property type="protein sequence ID" value="JAA80854.1"/>
    <property type="molecule type" value="Transcribed_RNA"/>
</dbReference>